<protein>
    <submittedName>
        <fullName evidence="1">Uncharacterized protein</fullName>
    </submittedName>
</protein>
<dbReference type="Gene3D" id="1.25.40.10">
    <property type="entry name" value="Tetratricopeptide repeat domain"/>
    <property type="match status" value="2"/>
</dbReference>
<evidence type="ECO:0000313" key="1">
    <source>
        <dbReference type="EMBL" id="AUN33054.1"/>
    </source>
</evidence>
<accession>A0A2K9NIY5</accession>
<geneLocation type="plasmid" evidence="1 2">
    <name>unnamed1</name>
</geneLocation>
<sequence length="434" mass="46649">MNLRAIRRKTCGRPACFYAGVMMRPARLAYPICSLLSAAALSLLLSLPVTAAPTLTVSREVGLPLQAAKEALAANRFDAALAAIDKAAAVPTITAEEKWAVEQTRAAIFKAQGRFDKAAIAFEAATGLVPLSAADQAGALETLSQLWYRAGDYAKSAAFGEKAMAAGRLSDAFRQMVAEAYFRAKEPGKAGKLAHAIIEDQRKAGRTPSAEVLQLQAASEFGSGNIEGYIKTLKQQLRTDRSKENWLRLFNAMQQAKPIPEKLDLDWARLRLAANAYENPDSFTEMAQRAMVEELPAEAAAVLERGWSLGILGKGPKQDRHERLRDYATKQLAAQKEGLAARQQEVAAGKDANAMAKLGMILVSLGQTDKGIAMMQQALKGKLLSPTVVRLRLGMVQYRVGQTKAAAQTMAALPPGSDEARLAEVGALLYPAAN</sequence>
<dbReference type="SUPFAM" id="SSF48452">
    <property type="entry name" value="TPR-like"/>
    <property type="match status" value="1"/>
</dbReference>
<proteinExistence type="predicted"/>
<organism evidence="1 2">
    <name type="scientific">Niveispirillum cyanobacteriorum</name>
    <dbReference type="NCBI Taxonomy" id="1612173"/>
    <lineage>
        <taxon>Bacteria</taxon>
        <taxon>Pseudomonadati</taxon>
        <taxon>Pseudomonadota</taxon>
        <taxon>Alphaproteobacteria</taxon>
        <taxon>Rhodospirillales</taxon>
        <taxon>Azospirillaceae</taxon>
        <taxon>Niveispirillum</taxon>
    </lineage>
</organism>
<keyword evidence="2" id="KW-1185">Reference proteome</keyword>
<keyword evidence="1" id="KW-0614">Plasmid</keyword>
<dbReference type="KEGG" id="ncb:C0V82_21845"/>
<evidence type="ECO:0000313" key="2">
    <source>
        <dbReference type="Proteomes" id="UP000234752"/>
    </source>
</evidence>
<dbReference type="Proteomes" id="UP000234752">
    <property type="component" value="Plasmid unnamed1"/>
</dbReference>
<name>A0A2K9NIY5_9PROT</name>
<dbReference type="InterPro" id="IPR011990">
    <property type="entry name" value="TPR-like_helical_dom_sf"/>
</dbReference>
<gene>
    <name evidence="1" type="ORF">C0V82_21845</name>
</gene>
<reference evidence="1 2" key="1">
    <citation type="submission" date="2017-12" db="EMBL/GenBank/DDBJ databases">
        <title>Genomes of bacteria within cyanobacterial aggregates.</title>
        <authorList>
            <person name="Cai H."/>
        </authorList>
    </citation>
    <scope>NUCLEOTIDE SEQUENCE [LARGE SCALE GENOMIC DNA]</scope>
    <source>
        <strain evidence="1 2">TH16</strain>
        <plasmid evidence="1 2">unnamed1</plasmid>
    </source>
</reference>
<dbReference type="AlphaFoldDB" id="A0A2K9NIY5"/>
<dbReference type="EMBL" id="CP025613">
    <property type="protein sequence ID" value="AUN33054.1"/>
    <property type="molecule type" value="Genomic_DNA"/>
</dbReference>